<evidence type="ECO:0000313" key="8">
    <source>
        <dbReference type="Proteomes" id="UP000298030"/>
    </source>
</evidence>
<feature type="domain" description="MYND-type" evidence="6">
    <location>
        <begin position="30"/>
        <end position="67"/>
    </location>
</feature>
<dbReference type="Pfam" id="PF01753">
    <property type="entry name" value="zf-MYND"/>
    <property type="match status" value="1"/>
</dbReference>
<dbReference type="OrthoDB" id="4851849at2759"/>
<dbReference type="EMBL" id="QPFP01000026">
    <property type="protein sequence ID" value="TEB29652.1"/>
    <property type="molecule type" value="Genomic_DNA"/>
</dbReference>
<dbReference type="STRING" id="71717.A0A4Y7T7T1"/>
<dbReference type="SUPFAM" id="SSF144232">
    <property type="entry name" value="HIT/MYND zinc finger-like"/>
    <property type="match status" value="1"/>
</dbReference>
<evidence type="ECO:0000256" key="1">
    <source>
        <dbReference type="ARBA" id="ARBA00022723"/>
    </source>
</evidence>
<dbReference type="InterPro" id="IPR002893">
    <property type="entry name" value="Znf_MYND"/>
</dbReference>
<accession>A0A4Y7T7T1</accession>
<evidence type="ECO:0000313" key="7">
    <source>
        <dbReference type="EMBL" id="TEB29652.1"/>
    </source>
</evidence>
<reference evidence="7 8" key="1">
    <citation type="journal article" date="2019" name="Nat. Ecol. Evol.">
        <title>Megaphylogeny resolves global patterns of mushroom evolution.</title>
        <authorList>
            <person name="Varga T."/>
            <person name="Krizsan K."/>
            <person name="Foldi C."/>
            <person name="Dima B."/>
            <person name="Sanchez-Garcia M."/>
            <person name="Sanchez-Ramirez S."/>
            <person name="Szollosi G.J."/>
            <person name="Szarkandi J.G."/>
            <person name="Papp V."/>
            <person name="Albert L."/>
            <person name="Andreopoulos W."/>
            <person name="Angelini C."/>
            <person name="Antonin V."/>
            <person name="Barry K.W."/>
            <person name="Bougher N.L."/>
            <person name="Buchanan P."/>
            <person name="Buyck B."/>
            <person name="Bense V."/>
            <person name="Catcheside P."/>
            <person name="Chovatia M."/>
            <person name="Cooper J."/>
            <person name="Damon W."/>
            <person name="Desjardin D."/>
            <person name="Finy P."/>
            <person name="Geml J."/>
            <person name="Haridas S."/>
            <person name="Hughes K."/>
            <person name="Justo A."/>
            <person name="Karasinski D."/>
            <person name="Kautmanova I."/>
            <person name="Kiss B."/>
            <person name="Kocsube S."/>
            <person name="Kotiranta H."/>
            <person name="LaButti K.M."/>
            <person name="Lechner B.E."/>
            <person name="Liimatainen K."/>
            <person name="Lipzen A."/>
            <person name="Lukacs Z."/>
            <person name="Mihaltcheva S."/>
            <person name="Morgado L.N."/>
            <person name="Niskanen T."/>
            <person name="Noordeloos M.E."/>
            <person name="Ohm R.A."/>
            <person name="Ortiz-Santana B."/>
            <person name="Ovrebo C."/>
            <person name="Racz N."/>
            <person name="Riley R."/>
            <person name="Savchenko A."/>
            <person name="Shiryaev A."/>
            <person name="Soop K."/>
            <person name="Spirin V."/>
            <person name="Szebenyi C."/>
            <person name="Tomsovsky M."/>
            <person name="Tulloss R.E."/>
            <person name="Uehling J."/>
            <person name="Grigoriev I.V."/>
            <person name="Vagvolgyi C."/>
            <person name="Papp T."/>
            <person name="Martin F.M."/>
            <person name="Miettinen O."/>
            <person name="Hibbett D.S."/>
            <person name="Nagy L.G."/>
        </authorList>
    </citation>
    <scope>NUCLEOTIDE SEQUENCE [LARGE SCALE GENOMIC DNA]</scope>
    <source>
        <strain evidence="7 8">FP101781</strain>
    </source>
</reference>
<dbReference type="AlphaFoldDB" id="A0A4Y7T7T1"/>
<name>A0A4Y7T7T1_COPMI</name>
<dbReference type="Proteomes" id="UP000298030">
    <property type="component" value="Unassembled WGS sequence"/>
</dbReference>
<gene>
    <name evidence="7" type="ORF">FA13DRAFT_620319</name>
</gene>
<evidence type="ECO:0000259" key="6">
    <source>
        <dbReference type="PROSITE" id="PS50865"/>
    </source>
</evidence>
<protein>
    <recommendedName>
        <fullName evidence="6">MYND-type domain-containing protein</fullName>
    </recommendedName>
</protein>
<proteinExistence type="predicted"/>
<evidence type="ECO:0000256" key="5">
    <source>
        <dbReference type="SAM" id="MobiDB-lite"/>
    </source>
</evidence>
<keyword evidence="1" id="KW-0479">Metal-binding</keyword>
<evidence type="ECO:0000256" key="2">
    <source>
        <dbReference type="ARBA" id="ARBA00022771"/>
    </source>
</evidence>
<evidence type="ECO:0000256" key="4">
    <source>
        <dbReference type="PROSITE-ProRule" id="PRU00134"/>
    </source>
</evidence>
<sequence length="287" mass="32498">MGRKRRDRARAPTAPTSSNQPQASAESHLCEVCCEEVAKYTCTDCKTKRYCGRECQERSWETHIFDCVTHEPIKSYHHLARAIREDLIPTNQSTLQEWGFDRAQYSAGPINGLSCLLGVYGDMIKAGGHRAKALDQWRRKGSLFTEIKKTYEAIPEGYRGGYYQWLLQNEHVFNNSQPTPNSAGVIANSIAQAGWAYATNDTRARSLAHIRQETEKWSSLRRNCFLLCGMTLNQIRPHPVQDEWVLFGFCVGDQYTELRTGGYTAPSFPEPHSMSSMRPPRTPASSN</sequence>
<keyword evidence="2 4" id="KW-0863">Zinc-finger</keyword>
<evidence type="ECO:0000256" key="3">
    <source>
        <dbReference type="ARBA" id="ARBA00022833"/>
    </source>
</evidence>
<dbReference type="Gene3D" id="6.10.140.2220">
    <property type="match status" value="1"/>
</dbReference>
<feature type="region of interest" description="Disordered" evidence="5">
    <location>
        <begin position="262"/>
        <end position="287"/>
    </location>
</feature>
<dbReference type="GO" id="GO:0008270">
    <property type="term" value="F:zinc ion binding"/>
    <property type="evidence" value="ECO:0007669"/>
    <property type="project" value="UniProtKB-KW"/>
</dbReference>
<dbReference type="PROSITE" id="PS50865">
    <property type="entry name" value="ZF_MYND_2"/>
    <property type="match status" value="1"/>
</dbReference>
<comment type="caution">
    <text evidence="7">The sequence shown here is derived from an EMBL/GenBank/DDBJ whole genome shotgun (WGS) entry which is preliminary data.</text>
</comment>
<keyword evidence="3" id="KW-0862">Zinc</keyword>
<organism evidence="7 8">
    <name type="scientific">Coprinellus micaceus</name>
    <name type="common">Glistening ink-cap mushroom</name>
    <name type="synonym">Coprinus micaceus</name>
    <dbReference type="NCBI Taxonomy" id="71717"/>
    <lineage>
        <taxon>Eukaryota</taxon>
        <taxon>Fungi</taxon>
        <taxon>Dikarya</taxon>
        <taxon>Basidiomycota</taxon>
        <taxon>Agaricomycotina</taxon>
        <taxon>Agaricomycetes</taxon>
        <taxon>Agaricomycetidae</taxon>
        <taxon>Agaricales</taxon>
        <taxon>Agaricineae</taxon>
        <taxon>Psathyrellaceae</taxon>
        <taxon>Coprinellus</taxon>
    </lineage>
</organism>
<feature type="region of interest" description="Disordered" evidence="5">
    <location>
        <begin position="1"/>
        <end position="21"/>
    </location>
</feature>
<keyword evidence="8" id="KW-1185">Reference proteome</keyword>